<dbReference type="InterPro" id="IPR050171">
    <property type="entry name" value="MFS_Transporters"/>
</dbReference>
<dbReference type="RefSeq" id="WP_134119033.1">
    <property type="nucleotide sequence ID" value="NZ_SODF01000001.1"/>
</dbReference>
<name>A0A4R8A0E5_9ACTN</name>
<evidence type="ECO:0000256" key="1">
    <source>
        <dbReference type="ARBA" id="ARBA00004651"/>
    </source>
</evidence>
<dbReference type="GO" id="GO:0005886">
    <property type="term" value="C:plasma membrane"/>
    <property type="evidence" value="ECO:0007669"/>
    <property type="project" value="UniProtKB-SubCell"/>
</dbReference>
<gene>
    <name evidence="10" type="ORF">EV650_2824</name>
</gene>
<feature type="compositionally biased region" description="Low complexity" evidence="7">
    <location>
        <begin position="386"/>
        <end position="397"/>
    </location>
</feature>
<proteinExistence type="predicted"/>
<sequence>MYWRRIADLPAWLKAVMVGQLVSSAGALAWIYLTLYLVEDRGMSAQQAGFAAAAYGVGLLGGNLGGGWFGDRFGLRTAAVASQLAWVVTCCAMPLVPGAWIAVVAALAGLCGGASRPNLSALVATALPAERRREGIALSRTASNAGFTIGPPLGGLLAAYNFSLVFVVDAVTSLIMAAIIWRFVPAARRTSTVRSDGGLWQALGRDRTVLVLLATIVVVDTVYRQIFATMPLLLRDAGTSAVAYGVLIGISSVVIVVCEAPLAVRLRGHRATLVIAIGFVLVGVGLAILGVWPVLAGATLAIVVITAGEMLYKPTATAHVADAAPEGMVGRYSSLYAAASISGMFLAPAIGGSVYQHAPHALFPVAAALAVVAAAALLIGRRRGVGRPQVRRQAAAPADPPSESTTQPSYES</sequence>
<organism evidence="10 11">
    <name type="scientific">Kribbella kalugense</name>
    <dbReference type="NCBI Taxonomy" id="2512221"/>
    <lineage>
        <taxon>Bacteria</taxon>
        <taxon>Bacillati</taxon>
        <taxon>Actinomycetota</taxon>
        <taxon>Actinomycetes</taxon>
        <taxon>Propionibacteriales</taxon>
        <taxon>Kribbellaceae</taxon>
        <taxon>Kribbella</taxon>
    </lineage>
</organism>
<reference evidence="10 11" key="1">
    <citation type="submission" date="2019-03" db="EMBL/GenBank/DDBJ databases">
        <title>Genomic Encyclopedia of Type Strains, Phase III (KMG-III): the genomes of soil and plant-associated and newly described type strains.</title>
        <authorList>
            <person name="Whitman W."/>
        </authorList>
    </citation>
    <scope>NUCLEOTIDE SEQUENCE [LARGE SCALE GENOMIC DNA]</scope>
    <source>
        <strain evidence="10 11">VKM Ac-2570</strain>
    </source>
</reference>
<evidence type="ECO:0000256" key="7">
    <source>
        <dbReference type="SAM" id="MobiDB-lite"/>
    </source>
</evidence>
<feature type="transmembrane region" description="Helical" evidence="8">
    <location>
        <begin position="84"/>
        <end position="110"/>
    </location>
</feature>
<feature type="transmembrane region" description="Helical" evidence="8">
    <location>
        <begin position="271"/>
        <end position="289"/>
    </location>
</feature>
<dbReference type="Gene3D" id="1.20.1250.20">
    <property type="entry name" value="MFS general substrate transporter like domains"/>
    <property type="match status" value="1"/>
</dbReference>
<dbReference type="PROSITE" id="PS50850">
    <property type="entry name" value="MFS"/>
    <property type="match status" value="1"/>
</dbReference>
<evidence type="ECO:0000313" key="10">
    <source>
        <dbReference type="EMBL" id="TDW23963.1"/>
    </source>
</evidence>
<feature type="transmembrane region" description="Helical" evidence="8">
    <location>
        <begin position="295"/>
        <end position="312"/>
    </location>
</feature>
<dbReference type="Pfam" id="PF07690">
    <property type="entry name" value="MFS_1"/>
    <property type="match status" value="1"/>
</dbReference>
<dbReference type="PANTHER" id="PTHR23517:SF2">
    <property type="entry name" value="MULTIDRUG RESISTANCE PROTEIN MDTH"/>
    <property type="match status" value="1"/>
</dbReference>
<comment type="subcellular location">
    <subcellularLocation>
        <location evidence="1">Cell membrane</location>
        <topology evidence="1">Multi-pass membrane protein</topology>
    </subcellularLocation>
</comment>
<protein>
    <submittedName>
        <fullName evidence="10">Putative MFS family arabinose efflux permease</fullName>
    </submittedName>
</protein>
<dbReference type="Proteomes" id="UP000295447">
    <property type="component" value="Unassembled WGS sequence"/>
</dbReference>
<evidence type="ECO:0000256" key="4">
    <source>
        <dbReference type="ARBA" id="ARBA00022692"/>
    </source>
</evidence>
<feature type="transmembrane region" description="Helical" evidence="8">
    <location>
        <begin position="45"/>
        <end position="64"/>
    </location>
</feature>
<evidence type="ECO:0000256" key="2">
    <source>
        <dbReference type="ARBA" id="ARBA00022448"/>
    </source>
</evidence>
<feature type="transmembrane region" description="Helical" evidence="8">
    <location>
        <begin position="361"/>
        <end position="379"/>
    </location>
</feature>
<keyword evidence="6 8" id="KW-0472">Membrane</keyword>
<feature type="transmembrane region" description="Helical" evidence="8">
    <location>
        <begin position="242"/>
        <end position="264"/>
    </location>
</feature>
<dbReference type="AlphaFoldDB" id="A0A4R8A0E5"/>
<evidence type="ECO:0000256" key="8">
    <source>
        <dbReference type="SAM" id="Phobius"/>
    </source>
</evidence>
<dbReference type="PANTHER" id="PTHR23517">
    <property type="entry name" value="RESISTANCE PROTEIN MDTM, PUTATIVE-RELATED-RELATED"/>
    <property type="match status" value="1"/>
</dbReference>
<feature type="transmembrane region" description="Helical" evidence="8">
    <location>
        <begin position="162"/>
        <end position="184"/>
    </location>
</feature>
<feature type="region of interest" description="Disordered" evidence="7">
    <location>
        <begin position="386"/>
        <end position="412"/>
    </location>
</feature>
<evidence type="ECO:0000256" key="5">
    <source>
        <dbReference type="ARBA" id="ARBA00022989"/>
    </source>
</evidence>
<evidence type="ECO:0000256" key="3">
    <source>
        <dbReference type="ARBA" id="ARBA00022475"/>
    </source>
</evidence>
<dbReference type="SUPFAM" id="SSF103473">
    <property type="entry name" value="MFS general substrate transporter"/>
    <property type="match status" value="1"/>
</dbReference>
<dbReference type="InterPro" id="IPR020846">
    <property type="entry name" value="MFS_dom"/>
</dbReference>
<dbReference type="InterPro" id="IPR011701">
    <property type="entry name" value="MFS"/>
</dbReference>
<feature type="transmembrane region" description="Helical" evidence="8">
    <location>
        <begin position="209"/>
        <end position="230"/>
    </location>
</feature>
<keyword evidence="4 8" id="KW-0812">Transmembrane</keyword>
<evidence type="ECO:0000313" key="11">
    <source>
        <dbReference type="Proteomes" id="UP000295447"/>
    </source>
</evidence>
<evidence type="ECO:0000256" key="6">
    <source>
        <dbReference type="ARBA" id="ARBA00023136"/>
    </source>
</evidence>
<keyword evidence="11" id="KW-1185">Reference proteome</keyword>
<accession>A0A4R8A0E5</accession>
<feature type="transmembrane region" description="Helical" evidence="8">
    <location>
        <begin position="333"/>
        <end position="355"/>
    </location>
</feature>
<evidence type="ECO:0000259" key="9">
    <source>
        <dbReference type="PROSITE" id="PS50850"/>
    </source>
</evidence>
<dbReference type="OrthoDB" id="3808057at2"/>
<dbReference type="InterPro" id="IPR036259">
    <property type="entry name" value="MFS_trans_sf"/>
</dbReference>
<keyword evidence="5 8" id="KW-1133">Transmembrane helix</keyword>
<comment type="caution">
    <text evidence="10">The sequence shown here is derived from an EMBL/GenBank/DDBJ whole genome shotgun (WGS) entry which is preliminary data.</text>
</comment>
<feature type="domain" description="Major facilitator superfamily (MFS) profile" evidence="9">
    <location>
        <begin position="12"/>
        <end position="385"/>
    </location>
</feature>
<dbReference type="GO" id="GO:0022857">
    <property type="term" value="F:transmembrane transporter activity"/>
    <property type="evidence" value="ECO:0007669"/>
    <property type="project" value="InterPro"/>
</dbReference>
<dbReference type="EMBL" id="SODF01000001">
    <property type="protein sequence ID" value="TDW23963.1"/>
    <property type="molecule type" value="Genomic_DNA"/>
</dbReference>
<feature type="compositionally biased region" description="Polar residues" evidence="7">
    <location>
        <begin position="402"/>
        <end position="412"/>
    </location>
</feature>
<keyword evidence="2" id="KW-0813">Transport</keyword>
<keyword evidence="3" id="KW-1003">Cell membrane</keyword>
<feature type="transmembrane region" description="Helical" evidence="8">
    <location>
        <begin position="12"/>
        <end position="33"/>
    </location>
</feature>